<comment type="catalytic activity">
    <reaction evidence="8">
        <text>ATP + H2O = ADP + phosphate + H(+)</text>
        <dbReference type="Rhea" id="RHEA:13065"/>
        <dbReference type="ChEBI" id="CHEBI:15377"/>
        <dbReference type="ChEBI" id="CHEBI:15378"/>
        <dbReference type="ChEBI" id="CHEBI:30616"/>
        <dbReference type="ChEBI" id="CHEBI:43474"/>
        <dbReference type="ChEBI" id="CHEBI:456216"/>
        <dbReference type="EC" id="3.6.4.13"/>
    </reaction>
</comment>
<keyword evidence="3" id="KW-0378">Hydrolase</keyword>
<dbReference type="PROSITE" id="PS51195">
    <property type="entry name" value="Q_MOTIF"/>
    <property type="match status" value="1"/>
</dbReference>
<feature type="compositionally biased region" description="Basic and acidic residues" evidence="10">
    <location>
        <begin position="7"/>
        <end position="17"/>
    </location>
</feature>
<dbReference type="InterPro" id="IPR014001">
    <property type="entry name" value="Helicase_ATP-bd"/>
</dbReference>
<evidence type="ECO:0000259" key="11">
    <source>
        <dbReference type="PROSITE" id="PS51192"/>
    </source>
</evidence>
<dbReference type="CDD" id="cd18787">
    <property type="entry name" value="SF2_C_DEAD"/>
    <property type="match status" value="1"/>
</dbReference>
<keyword evidence="15" id="KW-1185">Reference proteome</keyword>
<name>W9QRL7_9ROSA</name>
<dbReference type="STRING" id="981085.W9QRL7"/>
<dbReference type="SMART" id="SM00487">
    <property type="entry name" value="DEXDc"/>
    <property type="match status" value="1"/>
</dbReference>
<sequence>MAETTENPEKQTEHNQTEEEEEVEDLTFEELGLDPRLTRALLKKRILKPTPIQRVAIPLVLEGKDVVARAKTGSGKTFAYLVPLLQKLFAADSSSRSKLAPSAFVLVPTRELCQQVYGEVLSLIELCRVQLKVAQLTSSMSASELRNALVGPPDILISTPACIPKCMSAGVLQSTSVSSSLEILVLDEGRRIVVVSSDKRKYGSSFGDWESGASVKTTFRSPWKVIYAMRVNFKAHKLIVGNVRRDRCWEDGWWGGDPFSNRCPSLYRSSSFHNAVISSSFIPDPADNHSWNFHFRWEPSERGSSELAEILSCLEGADLLLSYGYEDDIKALTPHIPKNCQCLLMSATSSTDVEKLKKLILHNPFILTLPEVGDVKDDIIPKNVQQFWISCSARDKLLYVLSLLKLELVQKKVLIFTNTIDMGFRLRLFLEKFGIKSAVLNAELPQNSRLHILEEFNAGLFDYLIATDDSEVKEMKDVNGESNTKQKKSRKHVKQKLDSEFGVVRGLDFKNVYTVINFEMPRSSAGYVHRIGRTGRAFNSGTSISLVSLEEMEILDEINFFLGNDGNKDENVIAPFPLLTKNAVESLRYRAEDIAKSVTKIAVRESRAQDLRNEILNSEKLKAHFESNPGDLDLLKHDKVLSKKPPAPHLRNVPEYLVDPTTQEASKVVKLARAAMGNTNANGHRGSKKTFRRNKDPLKTFSAEGPKKGHRGMKRGRSGNDVKKDKKKRSI</sequence>
<evidence type="ECO:0000256" key="6">
    <source>
        <dbReference type="ARBA" id="ARBA00022884"/>
    </source>
</evidence>
<keyword evidence="6" id="KW-0694">RNA-binding</keyword>
<comment type="similarity">
    <text evidence="7">Belongs to the DEAD box helicase family. DDX56/DBP9 subfamily.</text>
</comment>
<feature type="compositionally biased region" description="Acidic residues" evidence="10">
    <location>
        <begin position="18"/>
        <end position="27"/>
    </location>
</feature>
<dbReference type="Proteomes" id="UP000030645">
    <property type="component" value="Unassembled WGS sequence"/>
</dbReference>
<dbReference type="PROSITE" id="PS51192">
    <property type="entry name" value="HELICASE_ATP_BIND_1"/>
    <property type="match status" value="1"/>
</dbReference>
<feature type="region of interest" description="Disordered" evidence="10">
    <location>
        <begin position="677"/>
        <end position="731"/>
    </location>
</feature>
<keyword evidence="5" id="KW-0067">ATP-binding</keyword>
<dbReference type="GO" id="GO:0016787">
    <property type="term" value="F:hydrolase activity"/>
    <property type="evidence" value="ECO:0007669"/>
    <property type="project" value="UniProtKB-KW"/>
</dbReference>
<dbReference type="PROSITE" id="PS51194">
    <property type="entry name" value="HELICASE_CTER"/>
    <property type="match status" value="1"/>
</dbReference>
<dbReference type="AlphaFoldDB" id="W9QRL7"/>
<evidence type="ECO:0000313" key="14">
    <source>
        <dbReference type="EMBL" id="EXB52054.1"/>
    </source>
</evidence>
<dbReference type="SUPFAM" id="SSF52540">
    <property type="entry name" value="P-loop containing nucleoside triphosphate hydrolases"/>
    <property type="match status" value="2"/>
</dbReference>
<evidence type="ECO:0000256" key="7">
    <source>
        <dbReference type="ARBA" id="ARBA00038041"/>
    </source>
</evidence>
<proteinExistence type="inferred from homology"/>
<dbReference type="InterPro" id="IPR001650">
    <property type="entry name" value="Helicase_C-like"/>
</dbReference>
<feature type="short sequence motif" description="Q motif" evidence="9">
    <location>
        <begin position="26"/>
        <end position="54"/>
    </location>
</feature>
<dbReference type="InterPro" id="IPR050079">
    <property type="entry name" value="DEAD_box_RNA_helicase"/>
</dbReference>
<feature type="compositionally biased region" description="Basic residues" evidence="10">
    <location>
        <begin position="708"/>
        <end position="717"/>
    </location>
</feature>
<dbReference type="SMART" id="SM00490">
    <property type="entry name" value="HELICc"/>
    <property type="match status" value="1"/>
</dbReference>
<evidence type="ECO:0000259" key="13">
    <source>
        <dbReference type="PROSITE" id="PS51195"/>
    </source>
</evidence>
<evidence type="ECO:0000256" key="9">
    <source>
        <dbReference type="PROSITE-ProRule" id="PRU00552"/>
    </source>
</evidence>
<gene>
    <name evidence="14" type="ORF">L484_024604</name>
</gene>
<evidence type="ECO:0000256" key="1">
    <source>
        <dbReference type="ARBA" id="ARBA00012552"/>
    </source>
</evidence>
<feature type="domain" description="Helicase ATP-binding" evidence="11">
    <location>
        <begin position="57"/>
        <end position="367"/>
    </location>
</feature>
<evidence type="ECO:0000256" key="3">
    <source>
        <dbReference type="ARBA" id="ARBA00022801"/>
    </source>
</evidence>
<dbReference type="PANTHER" id="PTHR47959">
    <property type="entry name" value="ATP-DEPENDENT RNA HELICASE RHLE-RELATED"/>
    <property type="match status" value="1"/>
</dbReference>
<dbReference type="Pfam" id="PF00271">
    <property type="entry name" value="Helicase_C"/>
    <property type="match status" value="1"/>
</dbReference>
<dbReference type="GO" id="GO:0003723">
    <property type="term" value="F:RNA binding"/>
    <property type="evidence" value="ECO:0007669"/>
    <property type="project" value="UniProtKB-KW"/>
</dbReference>
<evidence type="ECO:0000256" key="10">
    <source>
        <dbReference type="SAM" id="MobiDB-lite"/>
    </source>
</evidence>
<dbReference type="PANTHER" id="PTHR47959:SF21">
    <property type="entry name" value="DEAD-BOX HELICASE 56"/>
    <property type="match status" value="1"/>
</dbReference>
<keyword evidence="2" id="KW-0547">Nucleotide-binding</keyword>
<dbReference type="EMBL" id="KE344061">
    <property type="protein sequence ID" value="EXB52054.1"/>
    <property type="molecule type" value="Genomic_DNA"/>
</dbReference>
<accession>W9QRL7</accession>
<dbReference type="InterPro" id="IPR011545">
    <property type="entry name" value="DEAD/DEAH_box_helicase_dom"/>
</dbReference>
<evidence type="ECO:0000256" key="2">
    <source>
        <dbReference type="ARBA" id="ARBA00022741"/>
    </source>
</evidence>
<keyword evidence="4 14" id="KW-0347">Helicase</keyword>
<evidence type="ECO:0000256" key="8">
    <source>
        <dbReference type="ARBA" id="ARBA00047984"/>
    </source>
</evidence>
<dbReference type="Pfam" id="PF00270">
    <property type="entry name" value="DEAD"/>
    <property type="match status" value="1"/>
</dbReference>
<evidence type="ECO:0000259" key="12">
    <source>
        <dbReference type="PROSITE" id="PS51194"/>
    </source>
</evidence>
<dbReference type="EC" id="3.6.4.13" evidence="1"/>
<feature type="domain" description="Helicase C-terminal" evidence="12">
    <location>
        <begin position="402"/>
        <end position="584"/>
    </location>
</feature>
<dbReference type="GO" id="GO:0005829">
    <property type="term" value="C:cytosol"/>
    <property type="evidence" value="ECO:0007669"/>
    <property type="project" value="TreeGrafter"/>
</dbReference>
<protein>
    <recommendedName>
        <fullName evidence="1">RNA helicase</fullName>
        <ecNumber evidence="1">3.6.4.13</ecNumber>
    </recommendedName>
</protein>
<dbReference type="Gene3D" id="3.40.50.300">
    <property type="entry name" value="P-loop containing nucleotide triphosphate hydrolases"/>
    <property type="match status" value="3"/>
</dbReference>
<dbReference type="eggNOG" id="KOG0346">
    <property type="taxonomic scope" value="Eukaryota"/>
</dbReference>
<evidence type="ECO:0000256" key="5">
    <source>
        <dbReference type="ARBA" id="ARBA00022840"/>
    </source>
</evidence>
<dbReference type="GO" id="GO:0005524">
    <property type="term" value="F:ATP binding"/>
    <property type="evidence" value="ECO:0007669"/>
    <property type="project" value="UniProtKB-KW"/>
</dbReference>
<organism evidence="14 15">
    <name type="scientific">Morus notabilis</name>
    <dbReference type="NCBI Taxonomy" id="981085"/>
    <lineage>
        <taxon>Eukaryota</taxon>
        <taxon>Viridiplantae</taxon>
        <taxon>Streptophyta</taxon>
        <taxon>Embryophyta</taxon>
        <taxon>Tracheophyta</taxon>
        <taxon>Spermatophyta</taxon>
        <taxon>Magnoliopsida</taxon>
        <taxon>eudicotyledons</taxon>
        <taxon>Gunneridae</taxon>
        <taxon>Pentapetalae</taxon>
        <taxon>rosids</taxon>
        <taxon>fabids</taxon>
        <taxon>Rosales</taxon>
        <taxon>Moraceae</taxon>
        <taxon>Moreae</taxon>
        <taxon>Morus</taxon>
    </lineage>
</organism>
<dbReference type="CDD" id="cd17961">
    <property type="entry name" value="DEADc_DDX56"/>
    <property type="match status" value="1"/>
</dbReference>
<dbReference type="InterPro" id="IPR027417">
    <property type="entry name" value="P-loop_NTPase"/>
</dbReference>
<dbReference type="InterPro" id="IPR014014">
    <property type="entry name" value="RNA_helicase_DEAD_Q_motif"/>
</dbReference>
<dbReference type="GO" id="GO:0003724">
    <property type="term" value="F:RNA helicase activity"/>
    <property type="evidence" value="ECO:0007669"/>
    <property type="project" value="UniProtKB-EC"/>
</dbReference>
<feature type="region of interest" description="Disordered" evidence="10">
    <location>
        <begin position="1"/>
        <end position="27"/>
    </location>
</feature>
<reference evidence="15" key="1">
    <citation type="submission" date="2013-01" db="EMBL/GenBank/DDBJ databases">
        <title>Draft Genome Sequence of a Mulberry Tree, Morus notabilis C.K. Schneid.</title>
        <authorList>
            <person name="He N."/>
            <person name="Zhao S."/>
        </authorList>
    </citation>
    <scope>NUCLEOTIDE SEQUENCE</scope>
</reference>
<evidence type="ECO:0000256" key="4">
    <source>
        <dbReference type="ARBA" id="ARBA00022806"/>
    </source>
</evidence>
<evidence type="ECO:0000313" key="15">
    <source>
        <dbReference type="Proteomes" id="UP000030645"/>
    </source>
</evidence>
<feature type="domain" description="DEAD-box RNA helicase Q" evidence="13">
    <location>
        <begin position="26"/>
        <end position="54"/>
    </location>
</feature>